<comment type="caution">
    <text evidence="3">The sequence shown here is derived from an EMBL/GenBank/DDBJ whole genome shotgun (WGS) entry which is preliminary data.</text>
</comment>
<reference evidence="3 4" key="1">
    <citation type="journal article" date="2016" name="Genome Biol. Evol.">
        <title>Divergent and convergent evolution of fungal pathogenicity.</title>
        <authorList>
            <person name="Shang Y."/>
            <person name="Xiao G."/>
            <person name="Zheng P."/>
            <person name="Cen K."/>
            <person name="Zhan S."/>
            <person name="Wang C."/>
        </authorList>
    </citation>
    <scope>NUCLEOTIDE SEQUENCE [LARGE SCALE GENOMIC DNA]</scope>
    <source>
        <strain evidence="3 4">RCEF 2490</strain>
    </source>
</reference>
<keyword evidence="4" id="KW-1185">Reference proteome</keyword>
<feature type="region of interest" description="Disordered" evidence="1">
    <location>
        <begin position="325"/>
        <end position="348"/>
    </location>
</feature>
<evidence type="ECO:0000313" key="4">
    <source>
        <dbReference type="Proteomes" id="UP000078544"/>
    </source>
</evidence>
<dbReference type="SUPFAM" id="SSF81383">
    <property type="entry name" value="F-box domain"/>
    <property type="match status" value="1"/>
</dbReference>
<dbReference type="OrthoDB" id="2687876at2759"/>
<dbReference type="InterPro" id="IPR001810">
    <property type="entry name" value="F-box_dom"/>
</dbReference>
<organism evidence="3 4">
    <name type="scientific">Moelleriella libera RCEF 2490</name>
    <dbReference type="NCBI Taxonomy" id="1081109"/>
    <lineage>
        <taxon>Eukaryota</taxon>
        <taxon>Fungi</taxon>
        <taxon>Dikarya</taxon>
        <taxon>Ascomycota</taxon>
        <taxon>Pezizomycotina</taxon>
        <taxon>Sordariomycetes</taxon>
        <taxon>Hypocreomycetidae</taxon>
        <taxon>Hypocreales</taxon>
        <taxon>Clavicipitaceae</taxon>
        <taxon>Moelleriella</taxon>
    </lineage>
</organism>
<dbReference type="Pfam" id="PF00646">
    <property type="entry name" value="F-box"/>
    <property type="match status" value="1"/>
</dbReference>
<evidence type="ECO:0000256" key="1">
    <source>
        <dbReference type="SAM" id="MobiDB-lite"/>
    </source>
</evidence>
<proteinExistence type="predicted"/>
<feature type="domain" description="F-box" evidence="2">
    <location>
        <begin position="67"/>
        <end position="113"/>
    </location>
</feature>
<protein>
    <submittedName>
        <fullName evidence="3">Cyclin-like F-box</fullName>
    </submittedName>
</protein>
<name>A0A167WR59_9HYPO</name>
<gene>
    <name evidence="3" type="ORF">AAL_07817</name>
</gene>
<dbReference type="STRING" id="1081109.A0A167WR59"/>
<evidence type="ECO:0000313" key="3">
    <source>
        <dbReference type="EMBL" id="KZZ89169.1"/>
    </source>
</evidence>
<accession>A0A167WR59</accession>
<evidence type="ECO:0000259" key="2">
    <source>
        <dbReference type="PROSITE" id="PS50181"/>
    </source>
</evidence>
<dbReference type="PROSITE" id="PS50181">
    <property type="entry name" value="FBOX"/>
    <property type="match status" value="1"/>
</dbReference>
<sequence>MATGMIPGYHSTAEYQFCDEQADAICRIVAYHRKEYSLALIWFSAREHTSIRSSIATPFRTTADTGLGSLNRLPLELWYDVLVRLDMQSIFRLRQTSLRWREWIDSLHQYQMVVSHGLNLFCALLRTRLADSVSLADFNNILCTKACEFCGEFAGCVSLLTWKRCCFQCLQVAPELRLQTLAATRKQFHLTKMAIGQLRSFKTLPGIYSMDELSQKSRIAVICVHQAISVVKKNALALGQPVSSSRSNKLNFMGAVALPYYDRGTGKIEHGLSCAGCQLAIEKDIIGTRGEEWAFEARNKVYSRDGFLEHFRWCEQAQGLWRSSGEGAHLPSDLPEGARRRGHFNSRE</sequence>
<dbReference type="EMBL" id="AZGY01000026">
    <property type="protein sequence ID" value="KZZ89169.1"/>
    <property type="molecule type" value="Genomic_DNA"/>
</dbReference>
<dbReference type="Proteomes" id="UP000078544">
    <property type="component" value="Unassembled WGS sequence"/>
</dbReference>
<dbReference type="AlphaFoldDB" id="A0A167WR59"/>
<dbReference type="InterPro" id="IPR036047">
    <property type="entry name" value="F-box-like_dom_sf"/>
</dbReference>